<protein>
    <submittedName>
        <fullName evidence="3">Uncharacterized protein</fullName>
    </submittedName>
</protein>
<evidence type="ECO:0000313" key="3">
    <source>
        <dbReference type="EMBL" id="ABF97004.1"/>
    </source>
</evidence>
<name>Q10II5_ORYSJ</name>
<feature type="coiled-coil region" evidence="1">
    <location>
        <begin position="54"/>
        <end position="81"/>
    </location>
</feature>
<evidence type="ECO:0000256" key="1">
    <source>
        <dbReference type="SAM" id="Coils"/>
    </source>
</evidence>
<evidence type="ECO:0000256" key="2">
    <source>
        <dbReference type="SAM" id="MobiDB-lite"/>
    </source>
</evidence>
<proteinExistence type="predicted"/>
<reference evidence="3" key="2">
    <citation type="submission" date="2006-06" db="EMBL/GenBank/DDBJ databases">
        <authorList>
            <person name="Buell R."/>
            <person name="Wing R.A."/>
            <person name="McCombie W.A."/>
            <person name="Ouyang S."/>
        </authorList>
    </citation>
    <scope>NUCLEOTIDE SEQUENCE</scope>
</reference>
<feature type="region of interest" description="Disordered" evidence="2">
    <location>
        <begin position="278"/>
        <end position="314"/>
    </location>
</feature>
<reference evidence="3" key="1">
    <citation type="journal article" date="2005" name="Genome Res.">
        <title>Sequence, annotation, and analysis of synteny between rice chromosome 3 and diverged grass species.</title>
        <authorList>
            <consortium name="Rice Chromosome 3 Sequencing Consortium"/>
            <person name="Buell C.R."/>
            <person name="Yuan Q."/>
            <person name="Ouyang S."/>
            <person name="Liu J."/>
            <person name="Zhu W."/>
            <person name="Wang A."/>
            <person name="Maiti R."/>
            <person name="Haas B."/>
            <person name="Wortman J."/>
            <person name="Pertea M."/>
            <person name="Jones K.M."/>
            <person name="Kim M."/>
            <person name="Overton L."/>
            <person name="Tsitrin T."/>
            <person name="Fadrosh D."/>
            <person name="Bera J."/>
            <person name="Weaver B."/>
            <person name="Jin S."/>
            <person name="Johri S."/>
            <person name="Reardon M."/>
            <person name="Webb K."/>
            <person name="Hill J."/>
            <person name="Moffat K."/>
            <person name="Tallon L."/>
            <person name="Van Aken S."/>
            <person name="Lewis M."/>
            <person name="Utterback T."/>
            <person name="Feldblyum T."/>
            <person name="Zismann V."/>
            <person name="Iobst S."/>
            <person name="Hsiao J."/>
            <person name="de Vazeille A.R."/>
            <person name="Salzberg S.L."/>
            <person name="White O."/>
            <person name="Fraser C."/>
            <person name="Yu Y."/>
            <person name="Kim H."/>
            <person name="Rambo T."/>
            <person name="Currie J."/>
            <person name="Collura K."/>
            <person name="Kernodle-Thompson S."/>
            <person name="Wei F."/>
            <person name="Kudrna K."/>
            <person name="Ammiraju J.S."/>
            <person name="Luo M."/>
            <person name="Goicoechea J.L."/>
            <person name="Wing R.A."/>
            <person name="Henry D."/>
            <person name="Oates R."/>
            <person name="Palmer M."/>
            <person name="Pries G."/>
            <person name="Saski C."/>
            <person name="Simmons J."/>
            <person name="Soderlund C."/>
            <person name="Nelson W."/>
            <person name="de la Bastide M."/>
            <person name="Spiegel L."/>
            <person name="Nascimento L."/>
            <person name="Huang E."/>
            <person name="Preston R."/>
            <person name="Zutavern T."/>
            <person name="Palmer L."/>
            <person name="O'Shaughnessy A."/>
            <person name="Dike S."/>
            <person name="McCombie W.R."/>
            <person name="Minx P."/>
            <person name="Cordum H."/>
            <person name="Wilson R."/>
            <person name="Jin W."/>
            <person name="Lee H.R."/>
            <person name="Jiang J."/>
            <person name="Jackson S."/>
        </authorList>
    </citation>
    <scope>NUCLEOTIDE SEQUENCE [LARGE SCALE GENOMIC DNA]</scope>
</reference>
<sequence>MGCARLLRHPIALVNKFGEHCAAAESFFSLFSLLMYRRASASPTQVLVAHLSAKRSALERLDVYRLRLRKAEEDLHHKEDKRRVVPDALKKASAENKSLVGENKSLCTDLEGVNNRAAERERQLAMAEEKVKSLEARLGPAEAAAEALAPTTESAKQACYTLRLALNYLGAHVEGALGEDGSAFDFSEWTQDAAGSVVEAAGAYGDCCARVAVGFMLSILHEHGCYHVEDFPQTVKKDWPESSQSVTFALKAFRKNFWESGGKDGAKTRLREQLEKIARAEDATAANTGEDPEPSGPAVGREGEGMESRDHPEV</sequence>
<dbReference type="SUPFAM" id="SSF57997">
    <property type="entry name" value="Tropomyosin"/>
    <property type="match status" value="1"/>
</dbReference>
<keyword evidence="1" id="KW-0175">Coiled coil</keyword>
<feature type="coiled-coil region" evidence="1">
    <location>
        <begin position="110"/>
        <end position="137"/>
    </location>
</feature>
<organism evidence="3">
    <name type="scientific">Oryza sativa subsp. japonica</name>
    <name type="common">Rice</name>
    <dbReference type="NCBI Taxonomy" id="39947"/>
    <lineage>
        <taxon>Eukaryota</taxon>
        <taxon>Viridiplantae</taxon>
        <taxon>Streptophyta</taxon>
        <taxon>Embryophyta</taxon>
        <taxon>Tracheophyta</taxon>
        <taxon>Spermatophyta</taxon>
        <taxon>Magnoliopsida</taxon>
        <taxon>Liliopsida</taxon>
        <taxon>Poales</taxon>
        <taxon>Poaceae</taxon>
        <taxon>BOP clade</taxon>
        <taxon>Oryzoideae</taxon>
        <taxon>Oryzeae</taxon>
        <taxon>Oryzinae</taxon>
        <taxon>Oryza</taxon>
        <taxon>Oryza sativa</taxon>
    </lineage>
</organism>
<gene>
    <name evidence="3" type="ordered locus">LOC_Os03g34150</name>
</gene>
<feature type="compositionally biased region" description="Basic and acidic residues" evidence="2">
    <location>
        <begin position="301"/>
        <end position="314"/>
    </location>
</feature>
<accession>Q10II5</accession>
<dbReference type="EMBL" id="DP000009">
    <property type="protein sequence ID" value="ABF97004.1"/>
    <property type="molecule type" value="Genomic_DNA"/>
</dbReference>
<dbReference type="AlphaFoldDB" id="Q10II5"/>